<evidence type="ECO:0000256" key="1">
    <source>
        <dbReference type="SAM" id="MobiDB-lite"/>
    </source>
</evidence>
<evidence type="ECO:0000259" key="2">
    <source>
        <dbReference type="Pfam" id="PF14973"/>
    </source>
</evidence>
<protein>
    <submittedName>
        <fullName evidence="4">TERF1-interacting nuclear factor 2</fullName>
    </submittedName>
</protein>
<evidence type="ECO:0000313" key="4">
    <source>
        <dbReference type="RefSeq" id="XP_007442915.2"/>
    </source>
</evidence>
<sequence length="316" mass="34766">MKPPETVRKFLGVVNKRVGSVRKWEAGLKAVRPSPGGGFKSGEGSSSPVGVTKAVKRGGRIIMNMLQEEQPHGKIYNALDTYFPESESQLHPKATAQDLELVQTAQENFRVLVLGLLSDRRHQEKYVQEHLENDYGDSFLQVVEELFNDYLWQLEQTLPEPHFQQLLEAASIQGSSQPPQPSASLLSQYLAAVGSQHARCPELSPSPSQSGSPCQSEEDSLGVSQPFSPQPGRGRRENCVSCISEENSQGHHSVNWQADASGDLVPDTESEGSSSPFKGEYQGTHHCTLIPTFQEHLRDSRSQYASSPMRLTSPAV</sequence>
<accession>A0A9F2RBM2</accession>
<dbReference type="CTD" id="26277"/>
<dbReference type="AlphaFoldDB" id="A0A9F2RBM2"/>
<dbReference type="PANTHER" id="PTHR15512:SF0">
    <property type="entry name" value="TERF1-INTERACTING NUCLEAR FACTOR 2"/>
    <property type="match status" value="1"/>
</dbReference>
<dbReference type="Pfam" id="PF14973">
    <property type="entry name" value="TINF2_N"/>
    <property type="match status" value="1"/>
</dbReference>
<dbReference type="KEGG" id="pbi:103063852"/>
<dbReference type="RefSeq" id="XP_007442915.2">
    <property type="nucleotide sequence ID" value="XM_007442853.3"/>
</dbReference>
<feature type="domain" description="TERF1-interacting nuclear factor 2 N-terminal" evidence="2">
    <location>
        <begin position="60"/>
        <end position="165"/>
    </location>
</feature>
<dbReference type="InterPro" id="IPR039098">
    <property type="entry name" value="TINF2"/>
</dbReference>
<dbReference type="InterPro" id="IPR029400">
    <property type="entry name" value="TINF2_N"/>
</dbReference>
<reference evidence="4" key="1">
    <citation type="submission" date="2025-08" db="UniProtKB">
        <authorList>
            <consortium name="RefSeq"/>
        </authorList>
    </citation>
    <scope>IDENTIFICATION</scope>
    <source>
        <tissue evidence="4">Liver</tissue>
    </source>
</reference>
<dbReference type="Proteomes" id="UP000695026">
    <property type="component" value="Unplaced"/>
</dbReference>
<feature type="region of interest" description="Disordered" evidence="1">
    <location>
        <begin position="250"/>
        <end position="281"/>
    </location>
</feature>
<dbReference type="GeneID" id="103063852"/>
<dbReference type="GO" id="GO:0070187">
    <property type="term" value="C:shelterin complex"/>
    <property type="evidence" value="ECO:0007669"/>
    <property type="project" value="InterPro"/>
</dbReference>
<feature type="region of interest" description="Disordered" evidence="1">
    <location>
        <begin position="199"/>
        <end position="237"/>
    </location>
</feature>
<proteinExistence type="predicted"/>
<dbReference type="GO" id="GO:0042162">
    <property type="term" value="F:telomeric DNA binding"/>
    <property type="evidence" value="ECO:0007669"/>
    <property type="project" value="TreeGrafter"/>
</dbReference>
<name>A0A9F2RBM2_PYTBI</name>
<keyword evidence="3" id="KW-1185">Reference proteome</keyword>
<evidence type="ECO:0000313" key="3">
    <source>
        <dbReference type="Proteomes" id="UP000695026"/>
    </source>
</evidence>
<feature type="compositionally biased region" description="Low complexity" evidence="1">
    <location>
        <begin position="201"/>
        <end position="215"/>
    </location>
</feature>
<gene>
    <name evidence="4" type="primary">TINF2</name>
</gene>
<dbReference type="GO" id="GO:1904356">
    <property type="term" value="P:regulation of telomere maintenance via telomere lengthening"/>
    <property type="evidence" value="ECO:0007669"/>
    <property type="project" value="TreeGrafter"/>
</dbReference>
<dbReference type="OMA" id="RENCVSC"/>
<dbReference type="PANTHER" id="PTHR15512">
    <property type="entry name" value="TERF1-INTERACTING NUCLEAR FACTOR 2"/>
    <property type="match status" value="1"/>
</dbReference>
<dbReference type="GO" id="GO:0016233">
    <property type="term" value="P:telomere capping"/>
    <property type="evidence" value="ECO:0007669"/>
    <property type="project" value="InterPro"/>
</dbReference>
<dbReference type="OrthoDB" id="9948370at2759"/>
<organism evidence="3 4">
    <name type="scientific">Python bivittatus</name>
    <name type="common">Burmese python</name>
    <name type="synonym">Python molurus bivittatus</name>
    <dbReference type="NCBI Taxonomy" id="176946"/>
    <lineage>
        <taxon>Eukaryota</taxon>
        <taxon>Metazoa</taxon>
        <taxon>Chordata</taxon>
        <taxon>Craniata</taxon>
        <taxon>Vertebrata</taxon>
        <taxon>Euteleostomi</taxon>
        <taxon>Lepidosauria</taxon>
        <taxon>Squamata</taxon>
        <taxon>Bifurcata</taxon>
        <taxon>Unidentata</taxon>
        <taxon>Episquamata</taxon>
        <taxon>Toxicofera</taxon>
        <taxon>Serpentes</taxon>
        <taxon>Henophidia</taxon>
        <taxon>Pythonidae</taxon>
        <taxon>Python</taxon>
    </lineage>
</organism>